<dbReference type="PANTHER" id="PTHR15723">
    <property type="entry name" value="CARBOHYDRATE SULFOTRANSFERASE 15"/>
    <property type="match status" value="1"/>
</dbReference>
<dbReference type="GO" id="GO:0050659">
    <property type="term" value="F:N-acetylgalactosamine 4-sulfate 6-O-sulfotransferase activity"/>
    <property type="evidence" value="ECO:0007669"/>
    <property type="project" value="TreeGrafter"/>
</dbReference>
<dbReference type="InterPro" id="IPR052654">
    <property type="entry name" value="CS_Sulfotransferase"/>
</dbReference>
<dbReference type="Gene3D" id="3.40.50.300">
    <property type="entry name" value="P-loop containing nucleotide triphosphate hydrolases"/>
    <property type="match status" value="1"/>
</dbReference>
<dbReference type="STRING" id="188477.A0A3S1BK08"/>
<dbReference type="Proteomes" id="UP000271974">
    <property type="component" value="Unassembled WGS sequence"/>
</dbReference>
<comment type="caution">
    <text evidence="2">The sequence shown here is derived from an EMBL/GenBank/DDBJ whole genome shotgun (WGS) entry which is preliminary data.</text>
</comment>
<name>A0A3S1BK08_ELYCH</name>
<sequence>MLRLQEGMYSVYLKDWIQVFPKTQIILVSFEHYIKNKGPTMSAIFSFLELDPAPEKVLQKLGEKAPANTQNADVYNVVGSMLPKTRKLLEDFYKPFQDELFNLIESGAFVLAKDVIKPS</sequence>
<accession>A0A3S1BK08</accession>
<dbReference type="SUPFAM" id="SSF52540">
    <property type="entry name" value="P-loop containing nucleoside triphosphate hydrolases"/>
    <property type="match status" value="1"/>
</dbReference>
<dbReference type="Pfam" id="PF00685">
    <property type="entry name" value="Sulfotransfer_1"/>
    <property type="match status" value="1"/>
</dbReference>
<gene>
    <name evidence="2" type="ORF">EGW08_006741</name>
</gene>
<reference evidence="2 3" key="1">
    <citation type="submission" date="2019-01" db="EMBL/GenBank/DDBJ databases">
        <title>A draft genome assembly of the solar-powered sea slug Elysia chlorotica.</title>
        <authorList>
            <person name="Cai H."/>
            <person name="Li Q."/>
            <person name="Fang X."/>
            <person name="Li J."/>
            <person name="Curtis N.E."/>
            <person name="Altenburger A."/>
            <person name="Shibata T."/>
            <person name="Feng M."/>
            <person name="Maeda T."/>
            <person name="Schwartz J.A."/>
            <person name="Shigenobu S."/>
            <person name="Lundholm N."/>
            <person name="Nishiyama T."/>
            <person name="Yang H."/>
            <person name="Hasebe M."/>
            <person name="Li S."/>
            <person name="Pierce S.K."/>
            <person name="Wang J."/>
        </authorList>
    </citation>
    <scope>NUCLEOTIDE SEQUENCE [LARGE SCALE GENOMIC DNA]</scope>
    <source>
        <strain evidence="2">EC2010</strain>
        <tissue evidence="2">Whole organism of an adult</tissue>
    </source>
</reference>
<evidence type="ECO:0000259" key="1">
    <source>
        <dbReference type="Pfam" id="PF00685"/>
    </source>
</evidence>
<evidence type="ECO:0000313" key="3">
    <source>
        <dbReference type="Proteomes" id="UP000271974"/>
    </source>
</evidence>
<dbReference type="InterPro" id="IPR000863">
    <property type="entry name" value="Sulfotransferase_dom"/>
</dbReference>
<proteinExistence type="predicted"/>
<protein>
    <recommendedName>
        <fullName evidence="1">Sulfotransferase domain-containing protein</fullName>
    </recommendedName>
</protein>
<dbReference type="GO" id="GO:0019319">
    <property type="term" value="P:hexose biosynthetic process"/>
    <property type="evidence" value="ECO:0007669"/>
    <property type="project" value="TreeGrafter"/>
</dbReference>
<organism evidence="2 3">
    <name type="scientific">Elysia chlorotica</name>
    <name type="common">Eastern emerald elysia</name>
    <name type="synonym">Sea slug</name>
    <dbReference type="NCBI Taxonomy" id="188477"/>
    <lineage>
        <taxon>Eukaryota</taxon>
        <taxon>Metazoa</taxon>
        <taxon>Spiralia</taxon>
        <taxon>Lophotrochozoa</taxon>
        <taxon>Mollusca</taxon>
        <taxon>Gastropoda</taxon>
        <taxon>Heterobranchia</taxon>
        <taxon>Euthyneura</taxon>
        <taxon>Panpulmonata</taxon>
        <taxon>Sacoglossa</taxon>
        <taxon>Placobranchoidea</taxon>
        <taxon>Plakobranchidae</taxon>
        <taxon>Elysia</taxon>
    </lineage>
</organism>
<dbReference type="OrthoDB" id="526228at2759"/>
<dbReference type="EMBL" id="RQTK01000167">
    <property type="protein sequence ID" value="RUS85533.1"/>
    <property type="molecule type" value="Genomic_DNA"/>
</dbReference>
<keyword evidence="3" id="KW-1185">Reference proteome</keyword>
<feature type="domain" description="Sulfotransferase" evidence="1">
    <location>
        <begin position="5"/>
        <end position="60"/>
    </location>
</feature>
<dbReference type="InterPro" id="IPR027417">
    <property type="entry name" value="P-loop_NTPase"/>
</dbReference>
<dbReference type="AlphaFoldDB" id="A0A3S1BK08"/>
<dbReference type="PANTHER" id="PTHR15723:SF0">
    <property type="entry name" value="CARBOHYDRATE SULFOTRANSFERASE 15"/>
    <property type="match status" value="1"/>
</dbReference>
<evidence type="ECO:0000313" key="2">
    <source>
        <dbReference type="EMBL" id="RUS85533.1"/>
    </source>
</evidence>